<keyword evidence="9" id="KW-1185">Reference proteome</keyword>
<dbReference type="Pfam" id="PF01488">
    <property type="entry name" value="Shikimate_DH"/>
    <property type="match status" value="1"/>
</dbReference>
<keyword evidence="5" id="KW-0560">Oxidoreductase</keyword>
<comment type="caution">
    <text evidence="5">Lacks conserved residue(s) required for the propagation of feature annotation.</text>
</comment>
<feature type="binding site" evidence="5">
    <location>
        <begin position="14"/>
        <end position="16"/>
    </location>
    <ligand>
        <name>shikimate</name>
        <dbReference type="ChEBI" id="CHEBI:36208"/>
    </ligand>
</feature>
<feature type="binding site" evidence="5">
    <location>
        <position position="101"/>
    </location>
    <ligand>
        <name>shikimate</name>
        <dbReference type="ChEBI" id="CHEBI:36208"/>
    </ligand>
</feature>
<dbReference type="Gene3D" id="3.40.50.720">
    <property type="entry name" value="NAD(P)-binding Rossmann-like Domain"/>
    <property type="match status" value="1"/>
</dbReference>
<keyword evidence="5" id="KW-0028">Amino-acid biosynthesis</keyword>
<dbReference type="PANTHER" id="PTHR21089:SF1">
    <property type="entry name" value="BIFUNCTIONAL 3-DEHYDROQUINATE DEHYDRATASE_SHIKIMATE DEHYDROGENASE, CHLOROPLASTIC"/>
    <property type="match status" value="1"/>
</dbReference>
<dbReference type="SUPFAM" id="SSF53223">
    <property type="entry name" value="Aminoacid dehydrogenase-like, N-terminal domain"/>
    <property type="match status" value="1"/>
</dbReference>
<dbReference type="CDD" id="cd01065">
    <property type="entry name" value="NAD_bind_Shikimate_DH"/>
    <property type="match status" value="1"/>
</dbReference>
<comment type="function">
    <text evidence="5">Involved in the biosynthesis of the chorismate, which leads to the biosynthesis of aromatic amino acids. Catalyzes the reversible NADPH linked reduction of 3-dehydroshikimate (DHSA) to yield shikimate (SA).</text>
</comment>
<sequence length="272" mass="28575">MPLACVFGDPIEHSRSPSLHEGALRHLQLPGRYLAFQVGIPSLDVALRAIMALGFRGCNLTAPLKIAARRLLDDEDSDVRHIGAANTIVFEDGLRIGHNTDARGLVVALVEACGIDIAGRRVLVVGSGGAARAAVWAMLGAGAAQVLVTGRRIDRVVELVATFEGHCLVCEQTQGLSVDLVINATTAGMRGGGSEVDSAIDLAGFGEIGAVYDMVYDPVLTPLMASARAMGVPAFNGLTMLAGQARFAFEHFFGHLASLDVFLASTELTIIE</sequence>
<keyword evidence="3 5" id="KW-0057">Aromatic amino acid biosynthesis</keyword>
<dbReference type="SUPFAM" id="SSF51735">
    <property type="entry name" value="NAD(P)-binding Rossmann-fold domains"/>
    <property type="match status" value="1"/>
</dbReference>
<evidence type="ECO:0000256" key="1">
    <source>
        <dbReference type="ARBA" id="ARBA00004871"/>
    </source>
</evidence>
<organism evidence="8 9">
    <name type="scientific">Ferrimicrobium acidiphilum</name>
    <dbReference type="NCBI Taxonomy" id="121039"/>
    <lineage>
        <taxon>Bacteria</taxon>
        <taxon>Bacillati</taxon>
        <taxon>Actinomycetota</taxon>
        <taxon>Acidimicrobiia</taxon>
        <taxon>Acidimicrobiales</taxon>
        <taxon>Acidimicrobiaceae</taxon>
        <taxon>Ferrimicrobium</taxon>
    </lineage>
</organism>
<evidence type="ECO:0000313" key="8">
    <source>
        <dbReference type="EMBL" id="MEX6429728.1"/>
    </source>
</evidence>
<evidence type="ECO:0000313" key="9">
    <source>
        <dbReference type="Proteomes" id="UP001560267"/>
    </source>
</evidence>
<name>A0ABV3Y2E3_9ACTN</name>
<evidence type="ECO:0000256" key="2">
    <source>
        <dbReference type="ARBA" id="ARBA00012962"/>
    </source>
</evidence>
<feature type="binding site" evidence="5">
    <location>
        <position position="61"/>
    </location>
    <ligand>
        <name>shikimate</name>
        <dbReference type="ChEBI" id="CHEBI:36208"/>
    </ligand>
</feature>
<dbReference type="EC" id="1.1.1.25" evidence="2 5"/>
<comment type="catalytic activity">
    <reaction evidence="4 5">
        <text>shikimate + NADP(+) = 3-dehydroshikimate + NADPH + H(+)</text>
        <dbReference type="Rhea" id="RHEA:17737"/>
        <dbReference type="ChEBI" id="CHEBI:15378"/>
        <dbReference type="ChEBI" id="CHEBI:16630"/>
        <dbReference type="ChEBI" id="CHEBI:36208"/>
        <dbReference type="ChEBI" id="CHEBI:57783"/>
        <dbReference type="ChEBI" id="CHEBI:58349"/>
        <dbReference type="EC" id="1.1.1.25"/>
    </reaction>
</comment>
<dbReference type="HAMAP" id="MF_00222">
    <property type="entry name" value="Shikimate_DH_AroE"/>
    <property type="match status" value="1"/>
</dbReference>
<feature type="binding site" evidence="5">
    <location>
        <position position="237"/>
    </location>
    <ligand>
        <name>NADP(+)</name>
        <dbReference type="ChEBI" id="CHEBI:58349"/>
    </ligand>
</feature>
<feature type="binding site" evidence="5">
    <location>
        <position position="214"/>
    </location>
    <ligand>
        <name>NADP(+)</name>
        <dbReference type="ChEBI" id="CHEBI:58349"/>
    </ligand>
</feature>
<dbReference type="Proteomes" id="UP001560267">
    <property type="component" value="Unassembled WGS sequence"/>
</dbReference>
<feature type="binding site" evidence="5">
    <location>
        <position position="216"/>
    </location>
    <ligand>
        <name>shikimate</name>
        <dbReference type="ChEBI" id="CHEBI:36208"/>
    </ligand>
</feature>
<dbReference type="InterPro" id="IPR046346">
    <property type="entry name" value="Aminoacid_DH-like_N_sf"/>
</dbReference>
<dbReference type="InterPro" id="IPR013708">
    <property type="entry name" value="Shikimate_DH-bd_N"/>
</dbReference>
<keyword evidence="5" id="KW-0521">NADP</keyword>
<feature type="domain" description="Quinate/shikimate 5-dehydrogenase/glutamyl-tRNA reductase" evidence="6">
    <location>
        <begin position="116"/>
        <end position="187"/>
    </location>
</feature>
<dbReference type="Pfam" id="PF08501">
    <property type="entry name" value="Shikimate_dh_N"/>
    <property type="match status" value="1"/>
</dbReference>
<protein>
    <recommendedName>
        <fullName evidence="2 5">Shikimate dehydrogenase (NADP(+))</fullName>
        <shortName evidence="5">SDH</shortName>
        <ecNumber evidence="2 5">1.1.1.25</ecNumber>
    </recommendedName>
</protein>
<evidence type="ECO:0000256" key="3">
    <source>
        <dbReference type="ARBA" id="ARBA00023141"/>
    </source>
</evidence>
<comment type="subunit">
    <text evidence="5">Homodimer.</text>
</comment>
<evidence type="ECO:0000259" key="6">
    <source>
        <dbReference type="Pfam" id="PF01488"/>
    </source>
</evidence>
<evidence type="ECO:0000256" key="4">
    <source>
        <dbReference type="ARBA" id="ARBA00049442"/>
    </source>
</evidence>
<feature type="active site" description="Proton acceptor" evidence="5">
    <location>
        <position position="65"/>
    </location>
</feature>
<feature type="binding site" evidence="5">
    <location>
        <position position="86"/>
    </location>
    <ligand>
        <name>shikimate</name>
        <dbReference type="ChEBI" id="CHEBI:36208"/>
    </ligand>
</feature>
<comment type="pathway">
    <text evidence="1 5">Metabolic intermediate biosynthesis; chorismate biosynthesis; chorismate from D-erythrose 4-phosphate and phosphoenolpyruvate: step 4/7.</text>
</comment>
<dbReference type="Gene3D" id="3.40.50.10860">
    <property type="entry name" value="Leucine Dehydrogenase, chain A, domain 1"/>
    <property type="match status" value="1"/>
</dbReference>
<gene>
    <name evidence="5" type="primary">aroE</name>
    <name evidence="8" type="ORF">AB6A68_07735</name>
</gene>
<reference evidence="8 9" key="1">
    <citation type="submission" date="2024-07" db="EMBL/GenBank/DDBJ databases">
        <title>Draft Genome Sequence of Ferrimicrobium acidiphilum Strain YE2023, Isolated from a Pulp of Bioleach Reactor.</title>
        <authorList>
            <person name="Elkina Y.A."/>
            <person name="Bulaeva A.G."/>
            <person name="Beletsky A.V."/>
            <person name="Mardanov A.V."/>
        </authorList>
    </citation>
    <scope>NUCLEOTIDE SEQUENCE [LARGE SCALE GENOMIC DNA]</scope>
    <source>
        <strain evidence="8 9">YE2023</strain>
    </source>
</reference>
<feature type="binding site" evidence="5">
    <location>
        <begin position="126"/>
        <end position="130"/>
    </location>
    <ligand>
        <name>NADP(+)</name>
        <dbReference type="ChEBI" id="CHEBI:58349"/>
    </ligand>
</feature>
<dbReference type="PANTHER" id="PTHR21089">
    <property type="entry name" value="SHIKIMATE DEHYDROGENASE"/>
    <property type="match status" value="1"/>
</dbReference>
<dbReference type="InterPro" id="IPR036291">
    <property type="entry name" value="NAD(P)-bd_dom_sf"/>
</dbReference>
<accession>A0ABV3Y2E3</accession>
<comment type="similarity">
    <text evidence="5">Belongs to the shikimate dehydrogenase family.</text>
</comment>
<proteinExistence type="inferred from homology"/>
<feature type="domain" description="Shikimate dehydrogenase substrate binding N-terminal" evidence="7">
    <location>
        <begin position="6"/>
        <end position="88"/>
    </location>
</feature>
<dbReference type="InterPro" id="IPR006151">
    <property type="entry name" value="Shikm_DH/Glu-tRNA_Rdtase"/>
</dbReference>
<dbReference type="InterPro" id="IPR022893">
    <property type="entry name" value="Shikimate_DH_fam"/>
</dbReference>
<evidence type="ECO:0000256" key="5">
    <source>
        <dbReference type="HAMAP-Rule" id="MF_00222"/>
    </source>
</evidence>
<feature type="binding site" evidence="5">
    <location>
        <position position="244"/>
    </location>
    <ligand>
        <name>shikimate</name>
        <dbReference type="ChEBI" id="CHEBI:36208"/>
    </ligand>
</feature>
<comment type="caution">
    <text evidence="8">The sequence shown here is derived from an EMBL/GenBank/DDBJ whole genome shotgun (WGS) entry which is preliminary data.</text>
</comment>
<dbReference type="EMBL" id="JBFSHR010000023">
    <property type="protein sequence ID" value="MEX6429728.1"/>
    <property type="molecule type" value="Genomic_DNA"/>
</dbReference>
<dbReference type="RefSeq" id="WP_369084499.1">
    <property type="nucleotide sequence ID" value="NZ_JBFSHR010000023.1"/>
</dbReference>
<evidence type="ECO:0000259" key="7">
    <source>
        <dbReference type="Pfam" id="PF08501"/>
    </source>
</evidence>